<evidence type="ECO:0000256" key="1">
    <source>
        <dbReference type="SAM" id="MobiDB-lite"/>
    </source>
</evidence>
<accession>A0A0P1KQ74</accession>
<reference evidence="3" key="1">
    <citation type="submission" date="2015-10" db="EMBL/GenBank/DDBJ databases">
        <authorList>
            <person name="Devillers H."/>
        </authorList>
    </citation>
    <scope>NUCLEOTIDE SEQUENCE [LARGE SCALE GENOMIC DNA]</scope>
</reference>
<evidence type="ECO:0000313" key="2">
    <source>
        <dbReference type="EMBL" id="CUS22209.1"/>
    </source>
</evidence>
<feature type="region of interest" description="Disordered" evidence="1">
    <location>
        <begin position="63"/>
        <end position="97"/>
    </location>
</feature>
<proteinExistence type="predicted"/>
<dbReference type="EMBL" id="LN890537">
    <property type="protein sequence ID" value="CUS22209.1"/>
    <property type="molecule type" value="Genomic_DNA"/>
</dbReference>
<protein>
    <submittedName>
        <fullName evidence="2">LAQU0S05e00144g1_1</fullName>
    </submittedName>
</protein>
<keyword evidence="3" id="KW-1185">Reference proteome</keyword>
<dbReference type="OrthoDB" id="4035186at2759"/>
<gene>
    <name evidence="2" type="ORF">LAQU0_S05e00144g</name>
</gene>
<dbReference type="AlphaFoldDB" id="A0A0P1KQ74"/>
<dbReference type="Proteomes" id="UP000236544">
    <property type="component" value="Unassembled WGS sequence"/>
</dbReference>
<name>A0A0P1KQ74_9SACH</name>
<sequence>MTFRLIMVDPSPSNKGALDFPIEKPELAKQHYARNPTKRRKDLSVVMHTFEKGRVEKIFPSCRGGTTRKKNQKNAVTTKPLEKRKNSEGIQDEEGTNSNCLTFPKPLTFVTSVASDYSLEYANAWQSSLEFDVKKAQRPLFRITKYKGRKDCEKMVSSAELLGTMDPNFCFSYNSLNSSKAKDVKHPSMNFSTAPVFRVLLKDR</sequence>
<evidence type="ECO:0000313" key="3">
    <source>
        <dbReference type="Proteomes" id="UP000236544"/>
    </source>
</evidence>
<organism evidence="2 3">
    <name type="scientific">Lachancea quebecensis</name>
    <dbReference type="NCBI Taxonomy" id="1654605"/>
    <lineage>
        <taxon>Eukaryota</taxon>
        <taxon>Fungi</taxon>
        <taxon>Dikarya</taxon>
        <taxon>Ascomycota</taxon>
        <taxon>Saccharomycotina</taxon>
        <taxon>Saccharomycetes</taxon>
        <taxon>Saccharomycetales</taxon>
        <taxon>Saccharomycetaceae</taxon>
        <taxon>Lachancea</taxon>
    </lineage>
</organism>